<sequence length="270" mass="30956">MNTRVRTKIRIIKFEEGERKLFQKYLTVLSRATNRKASKLQSRDTNRFISPRVTANKPRLFSDSRESDDDSNSRDSVLSAVRVRKDIAKANSFILKKAPMCVKHKKEDLVSLPDANERNRGLRPLSPIRALSNHLSPRNQEACDRLNIERNGQEIRRVNRNVMHCGIQGRKVSEGIQRQKSPFMRQIDEITLKVSDAKNNRRGCNSPFALNATLGRILSMKKKSKISTFSECLASSRVGSPRRFQLVRQKFINGKFLSNKMDSSQLESLL</sequence>
<reference evidence="2" key="1">
    <citation type="submission" date="2023-07" db="EMBL/GenBank/DDBJ databases">
        <authorList>
            <consortium name="AG Swart"/>
            <person name="Singh M."/>
            <person name="Singh A."/>
            <person name="Seah K."/>
            <person name="Emmerich C."/>
        </authorList>
    </citation>
    <scope>NUCLEOTIDE SEQUENCE</scope>
    <source>
        <strain evidence="2">DP1</strain>
    </source>
</reference>
<evidence type="ECO:0000313" key="2">
    <source>
        <dbReference type="EMBL" id="CAI2385419.1"/>
    </source>
</evidence>
<evidence type="ECO:0000313" key="3">
    <source>
        <dbReference type="Proteomes" id="UP001295684"/>
    </source>
</evidence>
<gene>
    <name evidence="2" type="ORF">ECRASSUSDP1_LOCUS26983</name>
</gene>
<proteinExistence type="predicted"/>
<dbReference type="Proteomes" id="UP001295684">
    <property type="component" value="Unassembled WGS sequence"/>
</dbReference>
<protein>
    <submittedName>
        <fullName evidence="2">Uncharacterized protein</fullName>
    </submittedName>
</protein>
<comment type="caution">
    <text evidence="2">The sequence shown here is derived from an EMBL/GenBank/DDBJ whole genome shotgun (WGS) entry which is preliminary data.</text>
</comment>
<dbReference type="AlphaFoldDB" id="A0AAD1Y686"/>
<evidence type="ECO:0000256" key="1">
    <source>
        <dbReference type="SAM" id="MobiDB-lite"/>
    </source>
</evidence>
<organism evidence="2 3">
    <name type="scientific">Euplotes crassus</name>
    <dbReference type="NCBI Taxonomy" id="5936"/>
    <lineage>
        <taxon>Eukaryota</taxon>
        <taxon>Sar</taxon>
        <taxon>Alveolata</taxon>
        <taxon>Ciliophora</taxon>
        <taxon>Intramacronucleata</taxon>
        <taxon>Spirotrichea</taxon>
        <taxon>Hypotrichia</taxon>
        <taxon>Euplotida</taxon>
        <taxon>Euplotidae</taxon>
        <taxon>Moneuplotes</taxon>
    </lineage>
</organism>
<keyword evidence="3" id="KW-1185">Reference proteome</keyword>
<accession>A0AAD1Y686</accession>
<dbReference type="EMBL" id="CAMPGE010027826">
    <property type="protein sequence ID" value="CAI2385419.1"/>
    <property type="molecule type" value="Genomic_DNA"/>
</dbReference>
<feature type="region of interest" description="Disordered" evidence="1">
    <location>
        <begin position="34"/>
        <end position="76"/>
    </location>
</feature>
<name>A0AAD1Y686_EUPCR</name>